<dbReference type="InterPro" id="IPR051499">
    <property type="entry name" value="Phosducin-like_reg"/>
</dbReference>
<feature type="compositionally biased region" description="Basic and acidic residues" evidence="2">
    <location>
        <begin position="18"/>
        <end position="50"/>
    </location>
</feature>
<dbReference type="OrthoDB" id="70588at2759"/>
<evidence type="ECO:0000256" key="1">
    <source>
        <dbReference type="ARBA" id="ARBA00009686"/>
    </source>
</evidence>
<proteinExistence type="inferred from homology"/>
<dbReference type="EMBL" id="BOPL01000002">
    <property type="protein sequence ID" value="GIJ99874.1"/>
    <property type="molecule type" value="Genomic_DNA"/>
</dbReference>
<dbReference type="InterPro" id="IPR024253">
    <property type="entry name" value="Phosducin_thioredoxin-like_dom"/>
</dbReference>
<dbReference type="InterPro" id="IPR036249">
    <property type="entry name" value="Thioredoxin-like_sf"/>
</dbReference>
<dbReference type="CDD" id="cd02987">
    <property type="entry name" value="Phd_like_Phd"/>
    <property type="match status" value="1"/>
</dbReference>
<comment type="similarity">
    <text evidence="1">Belongs to the phosducin family.</text>
</comment>
<evidence type="ECO:0000313" key="5">
    <source>
        <dbReference type="Proteomes" id="UP000710440"/>
    </source>
</evidence>
<dbReference type="Proteomes" id="UP000710440">
    <property type="component" value="Unassembled WGS sequence"/>
</dbReference>
<organism evidence="4 5">
    <name type="scientific">Aspergillus viridinutans</name>
    <dbReference type="NCBI Taxonomy" id="75553"/>
    <lineage>
        <taxon>Eukaryota</taxon>
        <taxon>Fungi</taxon>
        <taxon>Dikarya</taxon>
        <taxon>Ascomycota</taxon>
        <taxon>Pezizomycotina</taxon>
        <taxon>Eurotiomycetes</taxon>
        <taxon>Eurotiomycetidae</taxon>
        <taxon>Eurotiales</taxon>
        <taxon>Aspergillaceae</taxon>
        <taxon>Aspergillus</taxon>
        <taxon>Aspergillus subgen. Fumigati</taxon>
    </lineage>
</organism>
<accession>A0A9P3F2S8</accession>
<feature type="compositionally biased region" description="Polar residues" evidence="2">
    <location>
        <begin position="1"/>
        <end position="17"/>
    </location>
</feature>
<dbReference type="InterPro" id="IPR001200">
    <property type="entry name" value="Phosducin"/>
</dbReference>
<feature type="region of interest" description="Disordered" evidence="2">
    <location>
        <begin position="108"/>
        <end position="143"/>
    </location>
</feature>
<evidence type="ECO:0000256" key="2">
    <source>
        <dbReference type="SAM" id="MobiDB-lite"/>
    </source>
</evidence>
<sequence length="284" mass="32039">MSAQDEFNSLVANNQEKFSTHPEDRDNSDRDSEPASDNDTNHDDHAHFSDSEDFDGTAMGSRTTTYRVPRTKFDANTGPKGVIADAQAFERARKRSFRRTLLSATGMDYTHHRSNSKSVTDDVNLLQNSSPPDGSASEDEEQFMRKWRESRMQELQNRNLRRASPRRKMYGSVETVDAGGYLDAIEKVSSETVVVVCVYDPESNVSSLVEDCLDTIARRQPTVHFIKLDHEIAEMDHIDAPALLAYRAGDVFATIVEILKQIPKGRSCSADSLEDLLKSYRILW</sequence>
<dbReference type="GO" id="GO:0008277">
    <property type="term" value="P:regulation of G protein-coupled receptor signaling pathway"/>
    <property type="evidence" value="ECO:0007669"/>
    <property type="project" value="InterPro"/>
</dbReference>
<comment type="caution">
    <text evidence="4">The sequence shown here is derived from an EMBL/GenBank/DDBJ whole genome shotgun (WGS) entry which is preliminary data.</text>
</comment>
<dbReference type="Pfam" id="PF02114">
    <property type="entry name" value="Phosducin"/>
    <property type="match status" value="1"/>
</dbReference>
<reference evidence="4 5" key="1">
    <citation type="submission" date="2021-02" db="EMBL/GenBank/DDBJ databases">
        <title>Pan-genome distribution and transcriptional activeness of fungal secondary metabolism genes in Aspergillus section Fumigati.</title>
        <authorList>
            <person name="Takahashi H."/>
            <person name="Umemura M."/>
            <person name="Ninomiya A."/>
            <person name="Kusuya Y."/>
            <person name="Urayama S."/>
            <person name="Shimizu M."/>
            <person name="Watanabe A."/>
            <person name="Kamei K."/>
            <person name="Yaguchi T."/>
            <person name="Hagiwara D."/>
        </authorList>
    </citation>
    <scope>NUCLEOTIDE SEQUENCE [LARGE SCALE GENOMIC DNA]</scope>
    <source>
        <strain evidence="4 5">IFM 47045</strain>
    </source>
</reference>
<keyword evidence="5" id="KW-1185">Reference proteome</keyword>
<dbReference type="GeneID" id="66931869"/>
<feature type="domain" description="Phosducin" evidence="3">
    <location>
        <begin position="75"/>
        <end position="283"/>
    </location>
</feature>
<dbReference type="RefSeq" id="XP_043123061.1">
    <property type="nucleotide sequence ID" value="XM_043267126.1"/>
</dbReference>
<gene>
    <name evidence="4" type="ORF">Aspvir_003887</name>
</gene>
<dbReference type="PANTHER" id="PTHR46052">
    <property type="entry name" value="PHOSDUCIN-LIKE PROTEIN"/>
    <property type="match status" value="1"/>
</dbReference>
<dbReference type="AlphaFoldDB" id="A0A9P3F2S8"/>
<evidence type="ECO:0000259" key="3">
    <source>
        <dbReference type="Pfam" id="PF02114"/>
    </source>
</evidence>
<dbReference type="PANTHER" id="PTHR46052:SF1">
    <property type="entry name" value="PHOSDUCIN-LIKE PROTEIN"/>
    <property type="match status" value="1"/>
</dbReference>
<dbReference type="SUPFAM" id="SSF52833">
    <property type="entry name" value="Thioredoxin-like"/>
    <property type="match status" value="1"/>
</dbReference>
<dbReference type="Gene3D" id="3.40.30.10">
    <property type="entry name" value="Glutaredoxin"/>
    <property type="match status" value="1"/>
</dbReference>
<name>A0A9P3F2S8_ASPVI</name>
<evidence type="ECO:0000313" key="4">
    <source>
        <dbReference type="EMBL" id="GIJ99874.1"/>
    </source>
</evidence>
<protein>
    <recommendedName>
        <fullName evidence="3">Phosducin domain-containing protein</fullName>
    </recommendedName>
</protein>
<feature type="region of interest" description="Disordered" evidence="2">
    <location>
        <begin position="1"/>
        <end position="76"/>
    </location>
</feature>